<organism evidence="1 2">
    <name type="scientific">Vararia minispora EC-137</name>
    <dbReference type="NCBI Taxonomy" id="1314806"/>
    <lineage>
        <taxon>Eukaryota</taxon>
        <taxon>Fungi</taxon>
        <taxon>Dikarya</taxon>
        <taxon>Basidiomycota</taxon>
        <taxon>Agaricomycotina</taxon>
        <taxon>Agaricomycetes</taxon>
        <taxon>Russulales</taxon>
        <taxon>Lachnocladiaceae</taxon>
        <taxon>Vararia</taxon>
    </lineage>
</organism>
<accession>A0ACB8Q615</accession>
<reference evidence="1" key="1">
    <citation type="submission" date="2021-02" db="EMBL/GenBank/DDBJ databases">
        <authorList>
            <consortium name="DOE Joint Genome Institute"/>
            <person name="Ahrendt S."/>
            <person name="Looney B.P."/>
            <person name="Miyauchi S."/>
            <person name="Morin E."/>
            <person name="Drula E."/>
            <person name="Courty P.E."/>
            <person name="Chicoki N."/>
            <person name="Fauchery L."/>
            <person name="Kohler A."/>
            <person name="Kuo A."/>
            <person name="Labutti K."/>
            <person name="Pangilinan J."/>
            <person name="Lipzen A."/>
            <person name="Riley R."/>
            <person name="Andreopoulos W."/>
            <person name="He G."/>
            <person name="Johnson J."/>
            <person name="Barry K.W."/>
            <person name="Grigoriev I.V."/>
            <person name="Nagy L."/>
            <person name="Hibbett D."/>
            <person name="Henrissat B."/>
            <person name="Matheny P.B."/>
            <person name="Labbe J."/>
            <person name="Martin F."/>
        </authorList>
    </citation>
    <scope>NUCLEOTIDE SEQUENCE</scope>
    <source>
        <strain evidence="1">EC-137</strain>
    </source>
</reference>
<sequence>MPPPTPSAQELDDNGIRALAADLASQPGFIARVEAMSREDIVFAIAMLLVSTQVFTEQCRPEPELDPRSTGSLHWRREGDKVLFSIEADSSDVEVELDAKGAPHKTTLSLKRKASEELGPLRSTVPSRAYLHGGEHADSRANADANADDSPTEYSTSDDADSKLNVDANADDSPTEYSTGPPVNARFKKSTGDDADLRANVDANADDSPTEYSTSEGALQ</sequence>
<comment type="caution">
    <text evidence="1">The sequence shown here is derived from an EMBL/GenBank/DDBJ whole genome shotgun (WGS) entry which is preliminary data.</text>
</comment>
<keyword evidence="2" id="KW-1185">Reference proteome</keyword>
<evidence type="ECO:0000313" key="2">
    <source>
        <dbReference type="Proteomes" id="UP000814128"/>
    </source>
</evidence>
<dbReference type="Proteomes" id="UP000814128">
    <property type="component" value="Unassembled WGS sequence"/>
</dbReference>
<proteinExistence type="predicted"/>
<name>A0ACB8Q615_9AGAM</name>
<protein>
    <submittedName>
        <fullName evidence="1">Uncharacterized protein</fullName>
    </submittedName>
</protein>
<evidence type="ECO:0000313" key="1">
    <source>
        <dbReference type="EMBL" id="KAI0027211.1"/>
    </source>
</evidence>
<dbReference type="EMBL" id="MU273964">
    <property type="protein sequence ID" value="KAI0027211.1"/>
    <property type="molecule type" value="Genomic_DNA"/>
</dbReference>
<reference evidence="1" key="2">
    <citation type="journal article" date="2022" name="New Phytol.">
        <title>Evolutionary transition to the ectomycorrhizal habit in the genomes of a hyperdiverse lineage of mushroom-forming fungi.</title>
        <authorList>
            <person name="Looney B."/>
            <person name="Miyauchi S."/>
            <person name="Morin E."/>
            <person name="Drula E."/>
            <person name="Courty P.E."/>
            <person name="Kohler A."/>
            <person name="Kuo A."/>
            <person name="LaButti K."/>
            <person name="Pangilinan J."/>
            <person name="Lipzen A."/>
            <person name="Riley R."/>
            <person name="Andreopoulos W."/>
            <person name="He G."/>
            <person name="Johnson J."/>
            <person name="Nolan M."/>
            <person name="Tritt A."/>
            <person name="Barry K.W."/>
            <person name="Grigoriev I.V."/>
            <person name="Nagy L.G."/>
            <person name="Hibbett D."/>
            <person name="Henrissat B."/>
            <person name="Matheny P.B."/>
            <person name="Labbe J."/>
            <person name="Martin F.M."/>
        </authorList>
    </citation>
    <scope>NUCLEOTIDE SEQUENCE</scope>
    <source>
        <strain evidence="1">EC-137</strain>
    </source>
</reference>
<gene>
    <name evidence="1" type="ORF">K488DRAFT_74723</name>
</gene>